<feature type="region of interest" description="Disordered" evidence="1">
    <location>
        <begin position="308"/>
        <end position="330"/>
    </location>
</feature>
<dbReference type="STRING" id="870435.A0A0C3N1S1"/>
<feature type="region of interest" description="Disordered" evidence="1">
    <location>
        <begin position="78"/>
        <end position="102"/>
    </location>
</feature>
<accession>A0A0C3N1S1</accession>
<name>A0A0C3N1S1_PISTI</name>
<sequence length="330" mass="36264">MSHCNINTGTQQVPSLSPATFSHQQATGGMHPPNLPFEPALIPLPPSLDKDLLVPHVIAEAQGQVPFPKVVGACCPGATTKNKGSKSGDKENKQSMKSKKHICDITDLDDDNELPKAKQGHPQGAGNYTMSDMNMLLDCVEKELPLDHKVSSLETKYKQLVKTPKPTGTVGTCNLNDSAAAAEPMNRLLNAFNPEVQRAHDEDCANCMLATTQYFALTQQLHDAQATNDKLHGQLFDLCNQLYEVQPECDHLEMKIEMLQMSQPGGTSNFAGMYHNMLKKKYQCYKWFADGGKSLTWLMDDEDDEDFGKGCEGDHAKMDAAHTSSTPEVQ</sequence>
<proteinExistence type="predicted"/>
<evidence type="ECO:0000313" key="2">
    <source>
        <dbReference type="EMBL" id="KIN95029.1"/>
    </source>
</evidence>
<feature type="compositionally biased region" description="Basic and acidic residues" evidence="1">
    <location>
        <begin position="308"/>
        <end position="320"/>
    </location>
</feature>
<dbReference type="InParanoid" id="A0A0C3N1S1"/>
<feature type="compositionally biased region" description="Polar residues" evidence="1">
    <location>
        <begin position="1"/>
        <end position="27"/>
    </location>
</feature>
<reference evidence="3" key="2">
    <citation type="submission" date="2015-01" db="EMBL/GenBank/DDBJ databases">
        <title>Evolutionary Origins and Diversification of the Mycorrhizal Mutualists.</title>
        <authorList>
            <consortium name="DOE Joint Genome Institute"/>
            <consortium name="Mycorrhizal Genomics Consortium"/>
            <person name="Kohler A."/>
            <person name="Kuo A."/>
            <person name="Nagy L.G."/>
            <person name="Floudas D."/>
            <person name="Copeland A."/>
            <person name="Barry K.W."/>
            <person name="Cichocki N."/>
            <person name="Veneault-Fourrey C."/>
            <person name="LaButti K."/>
            <person name="Lindquist E.A."/>
            <person name="Lipzen A."/>
            <person name="Lundell T."/>
            <person name="Morin E."/>
            <person name="Murat C."/>
            <person name="Riley R."/>
            <person name="Ohm R."/>
            <person name="Sun H."/>
            <person name="Tunlid A."/>
            <person name="Henrissat B."/>
            <person name="Grigoriev I.V."/>
            <person name="Hibbett D.S."/>
            <person name="Martin F."/>
        </authorList>
    </citation>
    <scope>NUCLEOTIDE SEQUENCE [LARGE SCALE GENOMIC DNA]</scope>
    <source>
        <strain evidence="3">Marx 270</strain>
    </source>
</reference>
<dbReference type="AlphaFoldDB" id="A0A0C3N1S1"/>
<protein>
    <submittedName>
        <fullName evidence="2">Uncharacterized protein</fullName>
    </submittedName>
</protein>
<feature type="region of interest" description="Disordered" evidence="1">
    <location>
        <begin position="1"/>
        <end position="31"/>
    </location>
</feature>
<dbReference type="OrthoDB" id="99432at2759"/>
<organism evidence="2 3">
    <name type="scientific">Pisolithus tinctorius Marx 270</name>
    <dbReference type="NCBI Taxonomy" id="870435"/>
    <lineage>
        <taxon>Eukaryota</taxon>
        <taxon>Fungi</taxon>
        <taxon>Dikarya</taxon>
        <taxon>Basidiomycota</taxon>
        <taxon>Agaricomycotina</taxon>
        <taxon>Agaricomycetes</taxon>
        <taxon>Agaricomycetidae</taxon>
        <taxon>Boletales</taxon>
        <taxon>Sclerodermatineae</taxon>
        <taxon>Pisolithaceae</taxon>
        <taxon>Pisolithus</taxon>
    </lineage>
</organism>
<keyword evidence="3" id="KW-1185">Reference proteome</keyword>
<evidence type="ECO:0000256" key="1">
    <source>
        <dbReference type="SAM" id="MobiDB-lite"/>
    </source>
</evidence>
<dbReference type="EMBL" id="KN832078">
    <property type="protein sequence ID" value="KIN95029.1"/>
    <property type="molecule type" value="Genomic_DNA"/>
</dbReference>
<reference evidence="2 3" key="1">
    <citation type="submission" date="2014-04" db="EMBL/GenBank/DDBJ databases">
        <authorList>
            <consortium name="DOE Joint Genome Institute"/>
            <person name="Kuo A."/>
            <person name="Kohler A."/>
            <person name="Costa M.D."/>
            <person name="Nagy L.G."/>
            <person name="Floudas D."/>
            <person name="Copeland A."/>
            <person name="Barry K.W."/>
            <person name="Cichocki N."/>
            <person name="Veneault-Fourrey C."/>
            <person name="LaButti K."/>
            <person name="Lindquist E.A."/>
            <person name="Lipzen A."/>
            <person name="Lundell T."/>
            <person name="Morin E."/>
            <person name="Murat C."/>
            <person name="Sun H."/>
            <person name="Tunlid A."/>
            <person name="Henrissat B."/>
            <person name="Grigoriev I.V."/>
            <person name="Hibbett D.S."/>
            <person name="Martin F."/>
            <person name="Nordberg H.P."/>
            <person name="Cantor M.N."/>
            <person name="Hua S.X."/>
        </authorList>
    </citation>
    <scope>NUCLEOTIDE SEQUENCE [LARGE SCALE GENOMIC DNA]</scope>
    <source>
        <strain evidence="2 3">Marx 270</strain>
    </source>
</reference>
<dbReference type="Proteomes" id="UP000054217">
    <property type="component" value="Unassembled WGS sequence"/>
</dbReference>
<evidence type="ECO:0000313" key="3">
    <source>
        <dbReference type="Proteomes" id="UP000054217"/>
    </source>
</evidence>
<gene>
    <name evidence="2" type="ORF">M404DRAFT_11198</name>
</gene>
<dbReference type="HOGENOM" id="CLU_842295_0_0_1"/>